<name>A0A9P6MPX2_9FUNG</name>
<evidence type="ECO:0000313" key="1">
    <source>
        <dbReference type="EMBL" id="KAG0009444.1"/>
    </source>
</evidence>
<evidence type="ECO:0000313" key="2">
    <source>
        <dbReference type="Proteomes" id="UP000703661"/>
    </source>
</evidence>
<organism evidence="1 2">
    <name type="scientific">Entomortierella chlamydospora</name>
    <dbReference type="NCBI Taxonomy" id="101097"/>
    <lineage>
        <taxon>Eukaryota</taxon>
        <taxon>Fungi</taxon>
        <taxon>Fungi incertae sedis</taxon>
        <taxon>Mucoromycota</taxon>
        <taxon>Mortierellomycotina</taxon>
        <taxon>Mortierellomycetes</taxon>
        <taxon>Mortierellales</taxon>
        <taxon>Mortierellaceae</taxon>
        <taxon>Entomortierella</taxon>
    </lineage>
</organism>
<dbReference type="InterPro" id="IPR002495">
    <property type="entry name" value="Glyco_trans_8"/>
</dbReference>
<gene>
    <name evidence="1" type="ORF">BGZ80_002382</name>
</gene>
<dbReference type="AlphaFoldDB" id="A0A9P6MPX2"/>
<sequence length="388" mass="44393">MSFISDRAWVTYLCNSQYLNGCLVLAYSLRKVESRYRLVVMVPSSLFLKENSSQSLREKDLAQLNSVSNIVVKPIDVKCWDLSDRITADDDEYLWDYYADTWPKLGAWGLTEYKRLVLMDCDMLVMKNMDQLLNERPDFKVEEIEGLNHRKAQLGHRDAYLDLPHGWVAASHACTCNPLRNPRYPASWTPDSCAYTQYTGNPCPPSHNRVPQSESQGKTEQLINDSDDVPAVGMPPKRSYFNTGLVVLTPTQDQFNDILATFRSIKSLSQYTFPDQDLLNEVYAGRWRSIGYGYNALKTLSFAHSPIWKEDSVVPPASHLNDAASVAADANRVSAGGSVMPVFNIHYILEKPWNVPDLDKAEQESNKFVEMYRWWWQAYDEQLKETDT</sequence>
<dbReference type="OrthoDB" id="2014201at2759"/>
<evidence type="ECO:0008006" key="3">
    <source>
        <dbReference type="Google" id="ProtNLM"/>
    </source>
</evidence>
<accession>A0A9P6MPX2</accession>
<dbReference type="EMBL" id="JAAAID010001586">
    <property type="protein sequence ID" value="KAG0009444.1"/>
    <property type="molecule type" value="Genomic_DNA"/>
</dbReference>
<dbReference type="InterPro" id="IPR050587">
    <property type="entry name" value="GNT1/Glycosyltrans_8"/>
</dbReference>
<keyword evidence="2" id="KW-1185">Reference proteome</keyword>
<protein>
    <recommendedName>
        <fullName evidence="3">Glycosyltransferase family 8 protein</fullName>
    </recommendedName>
</protein>
<dbReference type="Gene3D" id="3.90.550.10">
    <property type="entry name" value="Spore Coat Polysaccharide Biosynthesis Protein SpsA, Chain A"/>
    <property type="match status" value="1"/>
</dbReference>
<dbReference type="GO" id="GO:0016757">
    <property type="term" value="F:glycosyltransferase activity"/>
    <property type="evidence" value="ECO:0007669"/>
    <property type="project" value="InterPro"/>
</dbReference>
<dbReference type="InterPro" id="IPR029044">
    <property type="entry name" value="Nucleotide-diphossugar_trans"/>
</dbReference>
<reference evidence="1" key="1">
    <citation type="journal article" date="2020" name="Fungal Divers.">
        <title>Resolving the Mortierellaceae phylogeny through synthesis of multi-gene phylogenetics and phylogenomics.</title>
        <authorList>
            <person name="Vandepol N."/>
            <person name="Liber J."/>
            <person name="Desiro A."/>
            <person name="Na H."/>
            <person name="Kennedy M."/>
            <person name="Barry K."/>
            <person name="Grigoriev I.V."/>
            <person name="Miller A.N."/>
            <person name="O'Donnell K."/>
            <person name="Stajich J.E."/>
            <person name="Bonito G."/>
        </authorList>
    </citation>
    <scope>NUCLEOTIDE SEQUENCE</scope>
    <source>
        <strain evidence="1">NRRL 2769</strain>
    </source>
</reference>
<dbReference type="PANTHER" id="PTHR11183">
    <property type="entry name" value="GLYCOGENIN SUBFAMILY MEMBER"/>
    <property type="match status" value="1"/>
</dbReference>
<dbReference type="Pfam" id="PF01501">
    <property type="entry name" value="Glyco_transf_8"/>
    <property type="match status" value="1"/>
</dbReference>
<proteinExistence type="predicted"/>
<dbReference type="Proteomes" id="UP000703661">
    <property type="component" value="Unassembled WGS sequence"/>
</dbReference>
<dbReference type="SUPFAM" id="SSF53448">
    <property type="entry name" value="Nucleotide-diphospho-sugar transferases"/>
    <property type="match status" value="1"/>
</dbReference>
<comment type="caution">
    <text evidence="1">The sequence shown here is derived from an EMBL/GenBank/DDBJ whole genome shotgun (WGS) entry which is preliminary data.</text>
</comment>